<dbReference type="EMBL" id="NCKW01005537">
    <property type="protein sequence ID" value="POM72717.1"/>
    <property type="molecule type" value="Genomic_DNA"/>
</dbReference>
<dbReference type="OrthoDB" id="97973at2759"/>
<protein>
    <submittedName>
        <fullName evidence="2">Secreted RxLR effector peptide protein</fullName>
    </submittedName>
</protein>
<reference evidence="2 3" key="1">
    <citation type="journal article" date="2017" name="Genome Biol. Evol.">
        <title>Phytophthora megakarya and P. palmivora, closely related causal agents of cacao black pod rot, underwent increases in genome sizes and gene numbers by different mechanisms.</title>
        <authorList>
            <person name="Ali S.S."/>
            <person name="Shao J."/>
            <person name="Lary D.J."/>
            <person name="Kronmiller B."/>
            <person name="Shen D."/>
            <person name="Strem M.D."/>
            <person name="Amoako-Attah I."/>
            <person name="Akrofi A.Y."/>
            <person name="Begoude B.A."/>
            <person name="Ten Hoopen G.M."/>
            <person name="Coulibaly K."/>
            <person name="Kebe B.I."/>
            <person name="Melnick R.L."/>
            <person name="Guiltinan M.J."/>
            <person name="Tyler B.M."/>
            <person name="Meinhardt L.W."/>
            <person name="Bailey B.A."/>
        </authorList>
    </citation>
    <scope>NUCLEOTIDE SEQUENCE [LARGE SCALE GENOMIC DNA]</scope>
    <source>
        <strain evidence="3">sbr112.9</strain>
    </source>
</reference>
<dbReference type="AlphaFoldDB" id="A0A2P4Y4J9"/>
<gene>
    <name evidence="2" type="ORF">PHPALM_10530</name>
</gene>
<keyword evidence="1" id="KW-0732">Signal</keyword>
<comment type="caution">
    <text evidence="2">The sequence shown here is derived from an EMBL/GenBank/DDBJ whole genome shotgun (WGS) entry which is preliminary data.</text>
</comment>
<organism evidence="2 3">
    <name type="scientific">Phytophthora palmivora</name>
    <dbReference type="NCBI Taxonomy" id="4796"/>
    <lineage>
        <taxon>Eukaryota</taxon>
        <taxon>Sar</taxon>
        <taxon>Stramenopiles</taxon>
        <taxon>Oomycota</taxon>
        <taxon>Peronosporomycetes</taxon>
        <taxon>Peronosporales</taxon>
        <taxon>Peronosporaceae</taxon>
        <taxon>Phytophthora</taxon>
    </lineage>
</organism>
<name>A0A2P4Y4J9_9STRA</name>
<accession>A0A2P4Y4J9</accession>
<feature type="chain" id="PRO_5015203171" evidence="1">
    <location>
        <begin position="23"/>
        <end position="242"/>
    </location>
</feature>
<sequence>MKLHTVVLGTIVVLLTCCEVFATDKESSQTKEDVAHAGLATRKGGKRLRTTLKLYDTEERGVLSWFKDRSQLKHWVDVGASDDIVMKELGLTGQTGTALMGQQKYKRLQEFWANIEDTKINAMIDDGISTNKVWRQLGLDTLSIEELKNSDRFLTYLRYATKYDDKIFWRNDPLTGPVVFYDGTKEEKLVKVWIWAAADRPEDYVKSMLLLDNTPQDKLMENVYYAEFVRLQLAKKWEELGR</sequence>
<proteinExistence type="predicted"/>
<feature type="signal peptide" evidence="1">
    <location>
        <begin position="1"/>
        <end position="22"/>
    </location>
</feature>
<evidence type="ECO:0000313" key="3">
    <source>
        <dbReference type="Proteomes" id="UP000237271"/>
    </source>
</evidence>
<keyword evidence="3" id="KW-1185">Reference proteome</keyword>
<evidence type="ECO:0000313" key="2">
    <source>
        <dbReference type="EMBL" id="POM72717.1"/>
    </source>
</evidence>
<dbReference type="Proteomes" id="UP000237271">
    <property type="component" value="Unassembled WGS sequence"/>
</dbReference>
<evidence type="ECO:0000256" key="1">
    <source>
        <dbReference type="SAM" id="SignalP"/>
    </source>
</evidence>